<evidence type="ECO:0000313" key="3">
    <source>
        <dbReference type="WBParaSite" id="NBR_0000241301-mRNA-1"/>
    </source>
</evidence>
<dbReference type="WBParaSite" id="NBR_0000241301-mRNA-1">
    <property type="protein sequence ID" value="NBR_0000241301-mRNA-1"/>
    <property type="gene ID" value="NBR_0000241301"/>
</dbReference>
<name>A0A0N4XIR1_NIPBR</name>
<dbReference type="AlphaFoldDB" id="A0A0N4XIR1"/>
<dbReference type="Proteomes" id="UP000271162">
    <property type="component" value="Unassembled WGS sequence"/>
</dbReference>
<gene>
    <name evidence="1" type="ORF">NBR_LOCUS2414</name>
</gene>
<evidence type="ECO:0000313" key="1">
    <source>
        <dbReference type="EMBL" id="VDL66003.1"/>
    </source>
</evidence>
<proteinExistence type="predicted"/>
<sequence>MEDESRVHRREARIPDLTAYPLRLEARLEDMSTMAGWSGHRTVGVCITKTNSFLRLEVGACGAKSRGAPTPRHHEDVPLEQWFTLPRRATKDQKNHDWRLYSFCFGFSGTRVLITATTDVAIAQCTSTLLRLDTMPSSRYAVISPKRSLLTLHFLQRAQICMRSPPYGFVIRSNRSPSIVAAASELDGFA</sequence>
<organism evidence="3">
    <name type="scientific">Nippostrongylus brasiliensis</name>
    <name type="common">Rat hookworm</name>
    <dbReference type="NCBI Taxonomy" id="27835"/>
    <lineage>
        <taxon>Eukaryota</taxon>
        <taxon>Metazoa</taxon>
        <taxon>Ecdysozoa</taxon>
        <taxon>Nematoda</taxon>
        <taxon>Chromadorea</taxon>
        <taxon>Rhabditida</taxon>
        <taxon>Rhabditina</taxon>
        <taxon>Rhabditomorpha</taxon>
        <taxon>Strongyloidea</taxon>
        <taxon>Heligmosomidae</taxon>
        <taxon>Nippostrongylus</taxon>
    </lineage>
</organism>
<reference evidence="1 2" key="2">
    <citation type="submission" date="2018-11" db="EMBL/GenBank/DDBJ databases">
        <authorList>
            <consortium name="Pathogen Informatics"/>
        </authorList>
    </citation>
    <scope>NUCLEOTIDE SEQUENCE [LARGE SCALE GENOMIC DNA]</scope>
</reference>
<reference evidence="3" key="1">
    <citation type="submission" date="2017-02" db="UniProtKB">
        <authorList>
            <consortium name="WormBaseParasite"/>
        </authorList>
    </citation>
    <scope>IDENTIFICATION</scope>
</reference>
<accession>A0A0N4XIR1</accession>
<keyword evidence="2" id="KW-1185">Reference proteome</keyword>
<evidence type="ECO:0000313" key="2">
    <source>
        <dbReference type="Proteomes" id="UP000271162"/>
    </source>
</evidence>
<protein>
    <submittedName>
        <fullName evidence="1 3">Uncharacterized protein</fullName>
    </submittedName>
</protein>
<dbReference type="EMBL" id="UYSL01002732">
    <property type="protein sequence ID" value="VDL66003.1"/>
    <property type="molecule type" value="Genomic_DNA"/>
</dbReference>